<evidence type="ECO:0000256" key="3">
    <source>
        <dbReference type="ARBA" id="ARBA00023098"/>
    </source>
</evidence>
<evidence type="ECO:0000313" key="6">
    <source>
        <dbReference type="EMBL" id="KZS87077.1"/>
    </source>
</evidence>
<dbReference type="STRING" id="1314777.A0A164MVI7"/>
<dbReference type="EMBL" id="KV419457">
    <property type="protein sequence ID" value="KZS87077.1"/>
    <property type="molecule type" value="Genomic_DNA"/>
</dbReference>
<evidence type="ECO:0000256" key="4">
    <source>
        <dbReference type="PROSITE-ProRule" id="PRU01161"/>
    </source>
</evidence>
<keyword evidence="2" id="KW-0442">Lipid degradation</keyword>
<evidence type="ECO:0000256" key="1">
    <source>
        <dbReference type="ARBA" id="ARBA00022801"/>
    </source>
</evidence>
<dbReference type="SUPFAM" id="SSF52151">
    <property type="entry name" value="FabD/lysophospholipase-like"/>
    <property type="match status" value="1"/>
</dbReference>
<gene>
    <name evidence="6" type="ORF">SISNIDRAFT_420088</name>
</gene>
<sequence length="344" mass="38072">MFGWVDDGGARGLSEILILQEIMHRLMVARNLSEMPLPCEVFDLIGGSGTGGLIALFLGRLRMSIEDILPVYADLAKKVFRDVKSGSGEKFKATNLEREIKRIVKQTLGDEDARMMLGQAASQLQKDCKTFVCAMAGHNLNDGIPRLFRTYTTTKYPSPNCAIWEAIRATMADPTFFRSITIGTPGSSENYIGTIMGRRNPILEVLQECSLVYPDKSVGCIVSIGAGKAATIALPSNRRPTFLKPLLPDDVLDTMRRIALDCGRNAEETARRYERTENLYYRFDVEQGMQNLGRKEWEELSSVTSHTQQYLKLSGTDTKLGSAAENLHSGKPVIATANMCMSPC</sequence>
<dbReference type="PROSITE" id="PS51635">
    <property type="entry name" value="PNPLA"/>
    <property type="match status" value="1"/>
</dbReference>
<dbReference type="AlphaFoldDB" id="A0A164MVI7"/>
<dbReference type="Gene3D" id="3.40.1090.10">
    <property type="entry name" value="Cytosolic phospholipase A2 catalytic domain"/>
    <property type="match status" value="1"/>
</dbReference>
<dbReference type="InterPro" id="IPR002641">
    <property type="entry name" value="PNPLA_dom"/>
</dbReference>
<dbReference type="OrthoDB" id="630895at2759"/>
<evidence type="ECO:0000259" key="5">
    <source>
        <dbReference type="PROSITE" id="PS51635"/>
    </source>
</evidence>
<accession>A0A164MVI7</accession>
<dbReference type="GO" id="GO:0016020">
    <property type="term" value="C:membrane"/>
    <property type="evidence" value="ECO:0007669"/>
    <property type="project" value="TreeGrafter"/>
</dbReference>
<dbReference type="PANTHER" id="PTHR24185">
    <property type="entry name" value="CALCIUM-INDEPENDENT PHOSPHOLIPASE A2-GAMMA"/>
    <property type="match status" value="1"/>
</dbReference>
<dbReference type="GO" id="GO:0047499">
    <property type="term" value="F:calcium-independent phospholipase A2 activity"/>
    <property type="evidence" value="ECO:0007669"/>
    <property type="project" value="TreeGrafter"/>
</dbReference>
<dbReference type="GO" id="GO:0016042">
    <property type="term" value="P:lipid catabolic process"/>
    <property type="evidence" value="ECO:0007669"/>
    <property type="project" value="UniProtKB-KW"/>
</dbReference>
<protein>
    <submittedName>
        <fullName evidence="6">FabD/lysophospholipase-like protein</fullName>
    </submittedName>
</protein>
<reference evidence="6 7" key="1">
    <citation type="journal article" date="2016" name="Mol. Biol. Evol.">
        <title>Comparative Genomics of Early-Diverging Mushroom-Forming Fungi Provides Insights into the Origins of Lignocellulose Decay Capabilities.</title>
        <authorList>
            <person name="Nagy L.G."/>
            <person name="Riley R."/>
            <person name="Tritt A."/>
            <person name="Adam C."/>
            <person name="Daum C."/>
            <person name="Floudas D."/>
            <person name="Sun H."/>
            <person name="Yadav J.S."/>
            <person name="Pangilinan J."/>
            <person name="Larsson K.H."/>
            <person name="Matsuura K."/>
            <person name="Barry K."/>
            <person name="Labutti K."/>
            <person name="Kuo R."/>
            <person name="Ohm R.A."/>
            <person name="Bhattacharya S.S."/>
            <person name="Shirouzu T."/>
            <person name="Yoshinaga Y."/>
            <person name="Martin F.M."/>
            <person name="Grigoriev I.V."/>
            <person name="Hibbett D.S."/>
        </authorList>
    </citation>
    <scope>NUCLEOTIDE SEQUENCE [LARGE SCALE GENOMIC DNA]</scope>
    <source>
        <strain evidence="6 7">HHB9708</strain>
    </source>
</reference>
<keyword evidence="1" id="KW-0378">Hydrolase</keyword>
<dbReference type="Pfam" id="PF01734">
    <property type="entry name" value="Patatin"/>
    <property type="match status" value="1"/>
</dbReference>
<dbReference type="InterPro" id="IPR016035">
    <property type="entry name" value="Acyl_Trfase/lysoPLipase"/>
</dbReference>
<feature type="domain" description="PNPLA" evidence="5">
    <location>
        <begin position="3"/>
        <end position="206"/>
    </location>
</feature>
<dbReference type="GO" id="GO:0019369">
    <property type="term" value="P:arachidonate metabolic process"/>
    <property type="evidence" value="ECO:0007669"/>
    <property type="project" value="TreeGrafter"/>
</dbReference>
<dbReference type="GO" id="GO:0046486">
    <property type="term" value="P:glycerolipid metabolic process"/>
    <property type="evidence" value="ECO:0007669"/>
    <property type="project" value="UniProtKB-ARBA"/>
</dbReference>
<evidence type="ECO:0000313" key="7">
    <source>
        <dbReference type="Proteomes" id="UP000076722"/>
    </source>
</evidence>
<proteinExistence type="predicted"/>
<keyword evidence="7" id="KW-1185">Reference proteome</keyword>
<dbReference type="Proteomes" id="UP000076722">
    <property type="component" value="Unassembled WGS sequence"/>
</dbReference>
<organism evidence="6 7">
    <name type="scientific">Sistotremastrum niveocremeum HHB9708</name>
    <dbReference type="NCBI Taxonomy" id="1314777"/>
    <lineage>
        <taxon>Eukaryota</taxon>
        <taxon>Fungi</taxon>
        <taxon>Dikarya</taxon>
        <taxon>Basidiomycota</taxon>
        <taxon>Agaricomycotina</taxon>
        <taxon>Agaricomycetes</taxon>
        <taxon>Sistotremastrales</taxon>
        <taxon>Sistotremastraceae</taxon>
        <taxon>Sertulicium</taxon>
        <taxon>Sertulicium niveocremeum</taxon>
    </lineage>
</organism>
<dbReference type="PANTHER" id="PTHR24185:SF1">
    <property type="entry name" value="CALCIUM-INDEPENDENT PHOSPHOLIPASE A2-GAMMA"/>
    <property type="match status" value="1"/>
</dbReference>
<name>A0A164MVI7_9AGAM</name>
<keyword evidence="3" id="KW-0443">Lipid metabolism</keyword>
<evidence type="ECO:0000256" key="2">
    <source>
        <dbReference type="ARBA" id="ARBA00022963"/>
    </source>
</evidence>
<comment type="caution">
    <text evidence="4">Lacks conserved residue(s) required for the propagation of feature annotation.</text>
</comment>